<keyword evidence="2" id="KW-0479">Metal-binding</keyword>
<evidence type="ECO:0000313" key="10">
    <source>
        <dbReference type="EMBL" id="EPS41909.1"/>
    </source>
</evidence>
<keyword evidence="3" id="KW-0862">Zinc</keyword>
<evidence type="ECO:0000256" key="8">
    <source>
        <dbReference type="SAM" id="MobiDB-lite"/>
    </source>
</evidence>
<dbReference type="OMA" id="MQIGLHQ"/>
<gene>
    <name evidence="10" type="ORF">H072_4151</name>
</gene>
<dbReference type="Proteomes" id="UP000015100">
    <property type="component" value="Unassembled WGS sequence"/>
</dbReference>
<feature type="region of interest" description="Disordered" evidence="8">
    <location>
        <begin position="84"/>
        <end position="112"/>
    </location>
</feature>
<dbReference type="AlphaFoldDB" id="S8AGD3"/>
<evidence type="ECO:0000256" key="3">
    <source>
        <dbReference type="ARBA" id="ARBA00022833"/>
    </source>
</evidence>
<dbReference type="CDD" id="cd00067">
    <property type="entry name" value="GAL4"/>
    <property type="match status" value="1"/>
</dbReference>
<evidence type="ECO:0000313" key="11">
    <source>
        <dbReference type="Proteomes" id="UP000015100"/>
    </source>
</evidence>
<keyword evidence="5" id="KW-0238">DNA-binding</keyword>
<dbReference type="GO" id="GO:0000981">
    <property type="term" value="F:DNA-binding transcription factor activity, RNA polymerase II-specific"/>
    <property type="evidence" value="ECO:0007669"/>
    <property type="project" value="InterPro"/>
</dbReference>
<dbReference type="GO" id="GO:0000976">
    <property type="term" value="F:transcription cis-regulatory region binding"/>
    <property type="evidence" value="ECO:0007669"/>
    <property type="project" value="TreeGrafter"/>
</dbReference>
<dbReference type="InterPro" id="IPR036864">
    <property type="entry name" value="Zn2-C6_fun-type_DNA-bd_sf"/>
</dbReference>
<evidence type="ECO:0000256" key="5">
    <source>
        <dbReference type="ARBA" id="ARBA00023125"/>
    </source>
</evidence>
<protein>
    <recommendedName>
        <fullName evidence="9">Zn(2)-C6 fungal-type domain-containing protein</fullName>
    </recommendedName>
</protein>
<feature type="compositionally biased region" description="Low complexity" evidence="8">
    <location>
        <begin position="863"/>
        <end position="876"/>
    </location>
</feature>
<dbReference type="STRING" id="1284197.S8AGD3"/>
<dbReference type="InterPro" id="IPR051089">
    <property type="entry name" value="prtT"/>
</dbReference>
<keyword evidence="4" id="KW-0805">Transcription regulation</keyword>
<dbReference type="GO" id="GO:0005634">
    <property type="term" value="C:nucleus"/>
    <property type="evidence" value="ECO:0007669"/>
    <property type="project" value="UniProtKB-SubCell"/>
</dbReference>
<evidence type="ECO:0000256" key="7">
    <source>
        <dbReference type="ARBA" id="ARBA00023242"/>
    </source>
</evidence>
<dbReference type="HOGENOM" id="CLU_011455_1_1_1"/>
<dbReference type="GO" id="GO:0006351">
    <property type="term" value="P:DNA-templated transcription"/>
    <property type="evidence" value="ECO:0007669"/>
    <property type="project" value="InterPro"/>
</dbReference>
<feature type="domain" description="Zn(2)-C6 fungal-type" evidence="9">
    <location>
        <begin position="154"/>
        <end position="187"/>
    </location>
</feature>
<dbReference type="GO" id="GO:0001216">
    <property type="term" value="F:DNA-binding transcription activator activity"/>
    <property type="evidence" value="ECO:0007669"/>
    <property type="project" value="UniProtKB-ARBA"/>
</dbReference>
<evidence type="ECO:0000256" key="1">
    <source>
        <dbReference type="ARBA" id="ARBA00004123"/>
    </source>
</evidence>
<keyword evidence="11" id="KW-1185">Reference proteome</keyword>
<feature type="compositionally biased region" description="Low complexity" evidence="8">
    <location>
        <begin position="57"/>
        <end position="69"/>
    </location>
</feature>
<dbReference type="InterPro" id="IPR001138">
    <property type="entry name" value="Zn2Cys6_DnaBD"/>
</dbReference>
<evidence type="ECO:0000259" key="9">
    <source>
        <dbReference type="PROSITE" id="PS50048"/>
    </source>
</evidence>
<feature type="region of interest" description="Disordered" evidence="8">
    <location>
        <begin position="1"/>
        <end position="70"/>
    </location>
</feature>
<dbReference type="PROSITE" id="PS50048">
    <property type="entry name" value="ZN2_CY6_FUNGAL_2"/>
    <property type="match status" value="1"/>
</dbReference>
<evidence type="ECO:0000256" key="4">
    <source>
        <dbReference type="ARBA" id="ARBA00023015"/>
    </source>
</evidence>
<comment type="caution">
    <text evidence="10">The sequence shown here is derived from an EMBL/GenBank/DDBJ whole genome shotgun (WGS) entry which is preliminary data.</text>
</comment>
<dbReference type="EMBL" id="AQGS01000132">
    <property type="protein sequence ID" value="EPS41909.1"/>
    <property type="molecule type" value="Genomic_DNA"/>
</dbReference>
<dbReference type="CDD" id="cd12148">
    <property type="entry name" value="fungal_TF_MHR"/>
    <property type="match status" value="1"/>
</dbReference>
<feature type="compositionally biased region" description="Low complexity" evidence="8">
    <location>
        <begin position="1"/>
        <end position="18"/>
    </location>
</feature>
<dbReference type="SUPFAM" id="SSF57701">
    <property type="entry name" value="Zn2/Cys6 DNA-binding domain"/>
    <property type="match status" value="1"/>
</dbReference>
<dbReference type="Pfam" id="PF00172">
    <property type="entry name" value="Zn_clus"/>
    <property type="match status" value="1"/>
</dbReference>
<feature type="region of interest" description="Disordered" evidence="8">
    <location>
        <begin position="848"/>
        <end position="876"/>
    </location>
</feature>
<dbReference type="InterPro" id="IPR007219">
    <property type="entry name" value="XnlR_reg_dom"/>
</dbReference>
<evidence type="ECO:0000256" key="2">
    <source>
        <dbReference type="ARBA" id="ARBA00022723"/>
    </source>
</evidence>
<keyword evidence="6" id="KW-0804">Transcription</keyword>
<dbReference type="PANTHER" id="PTHR31845:SF21">
    <property type="entry name" value="REGULATORY PROTEIN LEU3"/>
    <property type="match status" value="1"/>
</dbReference>
<dbReference type="PANTHER" id="PTHR31845">
    <property type="entry name" value="FINGER DOMAIN PROTEIN, PUTATIVE-RELATED"/>
    <property type="match status" value="1"/>
</dbReference>
<reference evidence="11" key="2">
    <citation type="submission" date="2013-04" db="EMBL/GenBank/DDBJ databases">
        <title>Genomic mechanisms accounting for the adaptation to parasitism in nematode-trapping fungi.</title>
        <authorList>
            <person name="Ahren D.G."/>
        </authorList>
    </citation>
    <scope>NUCLEOTIDE SEQUENCE [LARGE SCALE GENOMIC DNA]</scope>
    <source>
        <strain evidence="11">CBS 200.50</strain>
    </source>
</reference>
<comment type="subcellular location">
    <subcellularLocation>
        <location evidence="1">Nucleus</location>
    </subcellularLocation>
</comment>
<feature type="compositionally biased region" description="Polar residues" evidence="8">
    <location>
        <begin position="43"/>
        <end position="56"/>
    </location>
</feature>
<feature type="compositionally biased region" description="Polar residues" evidence="8">
    <location>
        <begin position="89"/>
        <end position="99"/>
    </location>
</feature>
<dbReference type="OrthoDB" id="2341546at2759"/>
<dbReference type="GO" id="GO:0008270">
    <property type="term" value="F:zinc ion binding"/>
    <property type="evidence" value="ECO:0007669"/>
    <property type="project" value="InterPro"/>
</dbReference>
<dbReference type="SMART" id="SM00066">
    <property type="entry name" value="GAL4"/>
    <property type="match status" value="1"/>
</dbReference>
<dbReference type="Gene3D" id="4.10.240.10">
    <property type="entry name" value="Zn(2)-C6 fungal-type DNA-binding domain"/>
    <property type="match status" value="1"/>
</dbReference>
<reference evidence="10 11" key="1">
    <citation type="journal article" date="2013" name="PLoS Genet.">
        <title>Genomic mechanisms accounting for the adaptation to parasitism in nematode-trapping fungi.</title>
        <authorList>
            <person name="Meerupati T."/>
            <person name="Andersson K.M."/>
            <person name="Friman E."/>
            <person name="Kumar D."/>
            <person name="Tunlid A."/>
            <person name="Ahren D."/>
        </authorList>
    </citation>
    <scope>NUCLEOTIDE SEQUENCE [LARGE SCALE GENOMIC DNA]</scope>
    <source>
        <strain evidence="10 11">CBS 200.50</strain>
    </source>
</reference>
<dbReference type="PROSITE" id="PS00463">
    <property type="entry name" value="ZN2_CY6_FUNGAL_1"/>
    <property type="match status" value="1"/>
</dbReference>
<accession>S8AGD3</accession>
<name>S8AGD3_DACHA</name>
<dbReference type="Pfam" id="PF04082">
    <property type="entry name" value="Fungal_trans"/>
    <property type="match status" value="1"/>
</dbReference>
<organism evidence="10 11">
    <name type="scientific">Dactylellina haptotyla (strain CBS 200.50)</name>
    <name type="common">Nematode-trapping fungus</name>
    <name type="synonym">Monacrosporium haptotylum</name>
    <dbReference type="NCBI Taxonomy" id="1284197"/>
    <lineage>
        <taxon>Eukaryota</taxon>
        <taxon>Fungi</taxon>
        <taxon>Dikarya</taxon>
        <taxon>Ascomycota</taxon>
        <taxon>Pezizomycotina</taxon>
        <taxon>Orbiliomycetes</taxon>
        <taxon>Orbiliales</taxon>
        <taxon>Orbiliaceae</taxon>
        <taxon>Dactylellina</taxon>
    </lineage>
</organism>
<evidence type="ECO:0000256" key="6">
    <source>
        <dbReference type="ARBA" id="ARBA00023163"/>
    </source>
</evidence>
<proteinExistence type="predicted"/>
<sequence>MRTKPPSAATTPPSSSASNRPVKRRKTLSDATANISADLLPSPTDNIANATISTPESAGQQAASSLQQAPHIRSASLDAAHHSAMNGYGNFQNSPTESYGTEGARSPATYTGGDLTAVEMDIDGFGGDGSTLTSPTTNPKVNISGAEKQITKRACNECRQQKLRCDVVQNPYSDCSRCKRLKLECRIDSNFKRTVKRSKIAEMEKEVAYLRSLLGMTSSTSSPIVQPPLQFSPGGQISQPLLEASASAISSFGAAHSIPDGFSAFASQAANNDQDLQLTSLLTDMKNDRRPKPTVDTAPPKDSQTLEDVMLTKEQIDELFRLYFEHYHPFLPMLDPSLTPSTYYSSSQLLFWVIISIGSRRYSGEPNLLIRLSRSVSKLVWSTLATVPHSKYVVKALILISTWPFPISSTLSDPTYMLSCLAVSVAIQMGLHRPSYGKDYTKFANKAKMDHNEVCDRTTTWACCNISAQSVSTGLGLPPDTQYDWTIANALLNSAKNPLPIPIRNLVLIQRFVDTVTRSLSSNNNDPIGLLDRDGRLAVLNLLKGRLEELEGELNPTLTPLHRIYLLCARLHLLSFHLFDSPIASSASTNYIINLYSAAESLVSHILKLEEEGVNVLDYCPFYIYQMFTCAAFMMLKVLRSSYFNRYLDVEGGIKGFNSALGALRNISVADNDLPGRMSDVLTQLWECGTLSFDRSSTVGGSVDGSVSGAISTTDRDEVMDNGETLHAGWDLRIRSRMSMSVVYDSLWKWREQFRERSAILQAREEVGGAVAASIDKLSITVPQVPQLPLSQPQQPVQQQQQQPQINPLQQRHTFPVLSNAFQRPSTPLIPTDLLATLSATTAATPTPSVATVTSQNPMLPIPTTSSNSETPSNASAAGTLDAGAVVDMQMFGVSGIGAGIGGNVGDAFDLNWVLDGFEFLPLPGEEGELGGVGAAGATGEGIFGVGI</sequence>
<keyword evidence="7" id="KW-0539">Nucleus</keyword>
<feature type="region of interest" description="Disordered" evidence="8">
    <location>
        <begin position="283"/>
        <end position="302"/>
    </location>
</feature>
<dbReference type="FunFam" id="4.10.240.10:FF:000003">
    <property type="entry name" value="C6 transcription factor (Leu3)"/>
    <property type="match status" value="1"/>
</dbReference>
<dbReference type="eggNOG" id="ENOG502QPVP">
    <property type="taxonomic scope" value="Eukaryota"/>
</dbReference>